<comment type="caution">
    <text evidence="2">The sequence shown here is derived from an EMBL/GenBank/DDBJ whole genome shotgun (WGS) entry which is preliminary data.</text>
</comment>
<proteinExistence type="predicted"/>
<dbReference type="STRING" id="1300349.I603_0769"/>
<name>A0A1A7BJA3_9SPHN</name>
<evidence type="ECO:0000313" key="3">
    <source>
        <dbReference type="Proteomes" id="UP000092484"/>
    </source>
</evidence>
<dbReference type="EMBL" id="LZYB01000001">
    <property type="protein sequence ID" value="OBV12638.1"/>
    <property type="molecule type" value="Genomic_DNA"/>
</dbReference>
<reference evidence="2 3" key="1">
    <citation type="submission" date="2016-06" db="EMBL/GenBank/DDBJ databases">
        <title>Genome sequence of Porphyrobacter dokdonensis DSW-74.</title>
        <authorList>
            <person name="Kim J.F."/>
            <person name="Song J.Y."/>
        </authorList>
    </citation>
    <scope>NUCLEOTIDE SEQUENCE [LARGE SCALE GENOMIC DNA]</scope>
    <source>
        <strain evidence="2 3">DSW-74</strain>
    </source>
</reference>
<feature type="region of interest" description="Disordered" evidence="1">
    <location>
        <begin position="55"/>
        <end position="125"/>
    </location>
</feature>
<feature type="compositionally biased region" description="Basic and acidic residues" evidence="1">
    <location>
        <begin position="97"/>
        <end position="117"/>
    </location>
</feature>
<accession>A0A1A7BJA3</accession>
<evidence type="ECO:0000256" key="1">
    <source>
        <dbReference type="SAM" id="MobiDB-lite"/>
    </source>
</evidence>
<dbReference type="RefSeq" id="WP_068862430.1">
    <property type="nucleotide sequence ID" value="NZ_LZYB01000001.1"/>
</dbReference>
<sequence>MKFIKLESRGGNYLVVAENVAWLRTAENGQTSVGIIGGQPLLVVGSIEEVAEKILSGSGPAEQTVAAPLSDAESARAPAPAQQPAPPAAPAPAPAEESTREVEVARAPEKPSGERPRPVAVKTGMTLSERVAAAATPKVKAGSQRFMGGLE</sequence>
<protein>
    <submittedName>
        <fullName evidence="2">Uncharacterized protein</fullName>
    </submittedName>
</protein>
<dbReference type="AlphaFoldDB" id="A0A1A7BJA3"/>
<gene>
    <name evidence="2" type="ORF">I603_0769</name>
</gene>
<organism evidence="2 3">
    <name type="scientific">Erythrobacter dokdonensis DSW-74</name>
    <dbReference type="NCBI Taxonomy" id="1300349"/>
    <lineage>
        <taxon>Bacteria</taxon>
        <taxon>Pseudomonadati</taxon>
        <taxon>Pseudomonadota</taxon>
        <taxon>Alphaproteobacteria</taxon>
        <taxon>Sphingomonadales</taxon>
        <taxon>Erythrobacteraceae</taxon>
        <taxon>Erythrobacter/Porphyrobacter group</taxon>
        <taxon>Erythrobacter</taxon>
    </lineage>
</organism>
<feature type="compositionally biased region" description="Pro residues" evidence="1">
    <location>
        <begin position="81"/>
        <end position="93"/>
    </location>
</feature>
<dbReference type="Proteomes" id="UP000092484">
    <property type="component" value="Unassembled WGS sequence"/>
</dbReference>
<evidence type="ECO:0000313" key="2">
    <source>
        <dbReference type="EMBL" id="OBV12638.1"/>
    </source>
</evidence>
<keyword evidence="3" id="KW-1185">Reference proteome</keyword>